<accession>A0ABR0PN23</accession>
<sequence length="339" mass="37230">MAIGASEYQKVVGSSSTNVSKNFINKNINIHLDEINYPLWKQHVSFAMESYGLESYIDGTQAIPPEFVSNEFDHLVKNRERVLFNKQDKDIASWLLSVASLDILPYLVKCQLATEIWEVIGQLYYAKTTTNIMNLRQVYDVPALSSMLIDLEARQKSGAMTRLFSVNLATSLYSSHSAQGHKQPTEGMSSSVGSRGVFISADGSSAFVNAAVVGEHTWFPDSEVTSYLTRDASKVSNSVPYTGTGKCSLADSFAFVFDDLAIDVPCEFSSTSSMRSVTPSHGHVASGSSGQPSTSLVDFLNEFSTNHHPLIIRMDGNRLYLLVYVDDIVITGDSQSKID</sequence>
<evidence type="ECO:0000313" key="1">
    <source>
        <dbReference type="EMBL" id="KAK5825822.1"/>
    </source>
</evidence>
<evidence type="ECO:0000313" key="2">
    <source>
        <dbReference type="Proteomes" id="UP001358586"/>
    </source>
</evidence>
<dbReference type="PANTHER" id="PTHR47481">
    <property type="match status" value="1"/>
</dbReference>
<dbReference type="PANTHER" id="PTHR47481:SF30">
    <property type="entry name" value="CCHC-TYPE DOMAIN-CONTAINING PROTEIN"/>
    <property type="match status" value="1"/>
</dbReference>
<dbReference type="EMBL" id="JARKNE010000006">
    <property type="protein sequence ID" value="KAK5825822.1"/>
    <property type="molecule type" value="Genomic_DNA"/>
</dbReference>
<keyword evidence="2" id="KW-1185">Reference proteome</keyword>
<comment type="caution">
    <text evidence="1">The sequence shown here is derived from an EMBL/GenBank/DDBJ whole genome shotgun (WGS) entry which is preliminary data.</text>
</comment>
<gene>
    <name evidence="1" type="ORF">PVK06_020690</name>
</gene>
<dbReference type="Proteomes" id="UP001358586">
    <property type="component" value="Chromosome 6"/>
</dbReference>
<evidence type="ECO:0008006" key="3">
    <source>
        <dbReference type="Google" id="ProtNLM"/>
    </source>
</evidence>
<proteinExistence type="predicted"/>
<protein>
    <recommendedName>
        <fullName evidence="3">Retrovirus-related Pol polyprotein from transposon TNT 1-94</fullName>
    </recommendedName>
</protein>
<reference evidence="1 2" key="1">
    <citation type="submission" date="2023-03" db="EMBL/GenBank/DDBJ databases">
        <title>WGS of Gossypium arboreum.</title>
        <authorList>
            <person name="Yu D."/>
        </authorList>
    </citation>
    <scope>NUCLEOTIDE SEQUENCE [LARGE SCALE GENOMIC DNA]</scope>
    <source>
        <tissue evidence="1">Leaf</tissue>
    </source>
</reference>
<name>A0ABR0PN23_GOSAR</name>
<organism evidence="1 2">
    <name type="scientific">Gossypium arboreum</name>
    <name type="common">Tree cotton</name>
    <name type="synonym">Gossypium nanking</name>
    <dbReference type="NCBI Taxonomy" id="29729"/>
    <lineage>
        <taxon>Eukaryota</taxon>
        <taxon>Viridiplantae</taxon>
        <taxon>Streptophyta</taxon>
        <taxon>Embryophyta</taxon>
        <taxon>Tracheophyta</taxon>
        <taxon>Spermatophyta</taxon>
        <taxon>Magnoliopsida</taxon>
        <taxon>eudicotyledons</taxon>
        <taxon>Gunneridae</taxon>
        <taxon>Pentapetalae</taxon>
        <taxon>rosids</taxon>
        <taxon>malvids</taxon>
        <taxon>Malvales</taxon>
        <taxon>Malvaceae</taxon>
        <taxon>Malvoideae</taxon>
        <taxon>Gossypium</taxon>
    </lineage>
</organism>